<organism evidence="1 2">
    <name type="scientific">Niastella soli</name>
    <dbReference type="NCBI Taxonomy" id="2821487"/>
    <lineage>
        <taxon>Bacteria</taxon>
        <taxon>Pseudomonadati</taxon>
        <taxon>Bacteroidota</taxon>
        <taxon>Chitinophagia</taxon>
        <taxon>Chitinophagales</taxon>
        <taxon>Chitinophagaceae</taxon>
        <taxon>Niastella</taxon>
    </lineage>
</organism>
<dbReference type="Proteomes" id="UP000677244">
    <property type="component" value="Unassembled WGS sequence"/>
</dbReference>
<comment type="caution">
    <text evidence="1">The sequence shown here is derived from an EMBL/GenBank/DDBJ whole genome shotgun (WGS) entry which is preliminary data.</text>
</comment>
<accession>A0ABS3YVJ9</accession>
<sequence>MLYLFGGGSLGELSMPASQFAILPGTMHPGLTQKTDLLMAMIPGFLDADEVLAN</sequence>
<reference evidence="1 2" key="1">
    <citation type="submission" date="2021-03" db="EMBL/GenBank/DDBJ databases">
        <title>Assistant Professor.</title>
        <authorList>
            <person name="Huq M.A."/>
        </authorList>
    </citation>
    <scope>NUCLEOTIDE SEQUENCE [LARGE SCALE GENOMIC DNA]</scope>
    <source>
        <strain evidence="1 2">MAH-29</strain>
    </source>
</reference>
<dbReference type="EMBL" id="JAGHKO010000004">
    <property type="protein sequence ID" value="MBO9201966.1"/>
    <property type="molecule type" value="Genomic_DNA"/>
</dbReference>
<gene>
    <name evidence="1" type="ORF">J7I42_16900</name>
</gene>
<evidence type="ECO:0000313" key="2">
    <source>
        <dbReference type="Proteomes" id="UP000677244"/>
    </source>
</evidence>
<name>A0ABS3YVJ9_9BACT</name>
<dbReference type="RefSeq" id="WP_209140022.1">
    <property type="nucleotide sequence ID" value="NZ_JAGHKO010000004.1"/>
</dbReference>
<proteinExistence type="predicted"/>
<keyword evidence="2" id="KW-1185">Reference proteome</keyword>
<protein>
    <submittedName>
        <fullName evidence="1">Uncharacterized protein</fullName>
    </submittedName>
</protein>
<evidence type="ECO:0000313" key="1">
    <source>
        <dbReference type="EMBL" id="MBO9201966.1"/>
    </source>
</evidence>